<evidence type="ECO:0000313" key="5">
    <source>
        <dbReference type="Proteomes" id="UP000754710"/>
    </source>
</evidence>
<organism evidence="4 5">
    <name type="scientific">Nocardioides jiangsuensis</name>
    <dbReference type="NCBI Taxonomy" id="2866161"/>
    <lineage>
        <taxon>Bacteria</taxon>
        <taxon>Bacillati</taxon>
        <taxon>Actinomycetota</taxon>
        <taxon>Actinomycetes</taxon>
        <taxon>Propionibacteriales</taxon>
        <taxon>Nocardioidaceae</taxon>
        <taxon>Nocardioides</taxon>
    </lineage>
</organism>
<accession>A0ABS7RFA0</accession>
<feature type="region of interest" description="Disordered" evidence="1">
    <location>
        <begin position="35"/>
        <end position="62"/>
    </location>
</feature>
<feature type="domain" description="Putative host cell surface-exposed lipoprotein Ltp-like HTH region" evidence="3">
    <location>
        <begin position="66"/>
        <end position="108"/>
    </location>
</feature>
<keyword evidence="2" id="KW-0732">Signal</keyword>
<dbReference type="RefSeq" id="WP_221023237.1">
    <property type="nucleotide sequence ID" value="NZ_JAIEZQ010000001.1"/>
</dbReference>
<evidence type="ECO:0000256" key="1">
    <source>
        <dbReference type="SAM" id="MobiDB-lite"/>
    </source>
</evidence>
<dbReference type="Proteomes" id="UP000754710">
    <property type="component" value="Unassembled WGS sequence"/>
</dbReference>
<sequence length="157" mass="17096">MKKKLVIGTVIALVFALGACEVPEDDGTTHAERVVKEQQAAQSKDKPSGEVKEANEPEAPQYSVAQENAIALAADYLDYSAYSRSGLIDQLKYEGFSAKDATFAVDHIKVDWKVQAAASAKDYLDYSAYSRSGLIDQLKYEGFTTEQATYGVNQTGL</sequence>
<reference evidence="4 5" key="1">
    <citation type="submission" date="2021-08" db="EMBL/GenBank/DDBJ databases">
        <title>Nocardioides bacterium WL0053 sp. nov., isolated from the sediment.</title>
        <authorList>
            <person name="Wang L."/>
            <person name="Zhang D."/>
            <person name="Zhang A."/>
        </authorList>
    </citation>
    <scope>NUCLEOTIDE SEQUENCE [LARGE SCALE GENOMIC DNA]</scope>
    <source>
        <strain evidence="4 5">WL0053</strain>
    </source>
</reference>
<feature type="chain" id="PRO_5045404132" evidence="2">
    <location>
        <begin position="20"/>
        <end position="157"/>
    </location>
</feature>
<dbReference type="EMBL" id="JAIEZQ010000001">
    <property type="protein sequence ID" value="MBY9073436.1"/>
    <property type="molecule type" value="Genomic_DNA"/>
</dbReference>
<keyword evidence="4" id="KW-0449">Lipoprotein</keyword>
<keyword evidence="5" id="KW-1185">Reference proteome</keyword>
<feature type="signal peptide" evidence="2">
    <location>
        <begin position="1"/>
        <end position="19"/>
    </location>
</feature>
<gene>
    <name evidence="4" type="ORF">K1X13_01255</name>
</gene>
<evidence type="ECO:0000259" key="3">
    <source>
        <dbReference type="Pfam" id="PF07553"/>
    </source>
</evidence>
<evidence type="ECO:0000256" key="2">
    <source>
        <dbReference type="SAM" id="SignalP"/>
    </source>
</evidence>
<dbReference type="Pfam" id="PF07553">
    <property type="entry name" value="Lipoprotein_Ltp"/>
    <property type="match status" value="2"/>
</dbReference>
<proteinExistence type="predicted"/>
<evidence type="ECO:0000313" key="4">
    <source>
        <dbReference type="EMBL" id="MBY9073436.1"/>
    </source>
</evidence>
<feature type="domain" description="Putative host cell surface-exposed lipoprotein Ltp-like HTH region" evidence="3">
    <location>
        <begin position="111"/>
        <end position="153"/>
    </location>
</feature>
<dbReference type="Gene3D" id="1.10.10.10">
    <property type="entry name" value="Winged helix-like DNA-binding domain superfamily/Winged helix DNA-binding domain"/>
    <property type="match status" value="2"/>
</dbReference>
<dbReference type="InterPro" id="IPR036388">
    <property type="entry name" value="WH-like_DNA-bd_sf"/>
</dbReference>
<feature type="compositionally biased region" description="Basic and acidic residues" evidence="1">
    <location>
        <begin position="43"/>
        <end position="55"/>
    </location>
</feature>
<name>A0ABS7RFA0_9ACTN</name>
<protein>
    <submittedName>
        <fullName evidence="4">Ltp family lipoprotein</fullName>
    </submittedName>
</protein>
<dbReference type="InterPro" id="IPR011434">
    <property type="entry name" value="Ltp-like_HTH"/>
</dbReference>
<dbReference type="PROSITE" id="PS51257">
    <property type="entry name" value="PROKAR_LIPOPROTEIN"/>
    <property type="match status" value="1"/>
</dbReference>
<comment type="caution">
    <text evidence="4">The sequence shown here is derived from an EMBL/GenBank/DDBJ whole genome shotgun (WGS) entry which is preliminary data.</text>
</comment>